<dbReference type="InParanoid" id="A0A5Q0BP75"/>
<protein>
    <submittedName>
        <fullName evidence="1">Phosphate/phosphite/phosphonate ABC transporter substrate-binding protein</fullName>
    </submittedName>
</protein>
<dbReference type="AlphaFoldDB" id="A0A5Q0BP75"/>
<reference evidence="1 2" key="1">
    <citation type="submission" date="2019-09" db="EMBL/GenBank/DDBJ databases">
        <title>Ecophysiology of the spiral-shaped methanotroph Methylospira mobilis as revealed by the complete genome sequence.</title>
        <authorList>
            <person name="Oshkin I.Y."/>
            <person name="Dedysh S.N."/>
            <person name="Miroshnikov K."/>
            <person name="Danilova O.V."/>
            <person name="Hakobyan A."/>
            <person name="Liesack W."/>
        </authorList>
    </citation>
    <scope>NUCLEOTIDE SEQUENCE [LARGE SCALE GENOMIC DNA]</scope>
    <source>
        <strain evidence="1 2">Shm1</strain>
    </source>
</reference>
<proteinExistence type="predicted"/>
<dbReference type="EMBL" id="CP044205">
    <property type="protein sequence ID" value="QFY44982.1"/>
    <property type="molecule type" value="Genomic_DNA"/>
</dbReference>
<dbReference type="OrthoDB" id="5564711at2"/>
<gene>
    <name evidence="1" type="ORF">F6R98_07010</name>
</gene>
<name>A0A5Q0BP75_9GAMM</name>
<keyword evidence="2" id="KW-1185">Reference proteome</keyword>
<evidence type="ECO:0000313" key="1">
    <source>
        <dbReference type="EMBL" id="QFY44982.1"/>
    </source>
</evidence>
<dbReference type="Proteomes" id="UP000325755">
    <property type="component" value="Chromosome"/>
</dbReference>
<dbReference type="Pfam" id="PF12974">
    <property type="entry name" value="Phosphonate-bd"/>
    <property type="match status" value="1"/>
</dbReference>
<organism evidence="1 2">
    <name type="scientific">Candidatus Methylospira mobilis</name>
    <dbReference type="NCBI Taxonomy" id="1808979"/>
    <lineage>
        <taxon>Bacteria</taxon>
        <taxon>Pseudomonadati</taxon>
        <taxon>Pseudomonadota</taxon>
        <taxon>Gammaproteobacteria</taxon>
        <taxon>Methylococcales</taxon>
        <taxon>Methylococcaceae</taxon>
        <taxon>Candidatus Methylospira</taxon>
    </lineage>
</organism>
<evidence type="ECO:0000313" key="2">
    <source>
        <dbReference type="Proteomes" id="UP000325755"/>
    </source>
</evidence>
<sequence length="258" mass="28217">MLLTVPPAAISADALYFFNPESNIDSYATLKTEFDTYLAPLGAYVFQPFNVRATFEQALTEKSRGVYMLSSGHYREVKTRNELDAVLVGTSKGEFLQRKILSARDAADVSALKGATIAGTGSEDYLKTFLRQMLGPEHKTLVESFKLLSVPKDIDALMAVSFGMASAAISSESSLQKLAVINPKQHSQLKSLAQSEKLFLLIAAIPRSFRQDGAPLVKILEDMGQQPVGVKNLKLLGLDGWKRVESLEALYSNQLLAP</sequence>
<dbReference type="KEGG" id="mmob:F6R98_07010"/>
<accession>A0A5Q0BP75</accession>